<evidence type="ECO:0000313" key="2">
    <source>
        <dbReference type="Proteomes" id="UP000243106"/>
    </source>
</evidence>
<accession>A0A1I5W3T1</accession>
<dbReference type="RefSeq" id="WP_175497479.1">
    <property type="nucleotide sequence ID" value="NZ_FOXV01000002.1"/>
</dbReference>
<gene>
    <name evidence="1" type="ORF">SAMN05421853_102108</name>
</gene>
<sequence length="183" mass="19524">MAIETLLKDLPDRIAAEIGTLLPELRECRAVAGRFDLQRLTSEGIAAPAVLVSLLRLSGNEEFAEHHHGFLLHMAAFVVTKDRMGLPRDAAAATIAQTLVSLIAETDWGLDDCGAAKDLRAEPLVSQGSLKSAASLWAVTWRQPCVFEAIDPGAPVPIQLYVGQAPDIGPGNEDAYDEIGSLA</sequence>
<name>A0A1I5W3T1_9RHOB</name>
<organism evidence="1 2">
    <name type="scientific">Roseivivax halotolerans</name>
    <dbReference type="NCBI Taxonomy" id="93684"/>
    <lineage>
        <taxon>Bacteria</taxon>
        <taxon>Pseudomonadati</taxon>
        <taxon>Pseudomonadota</taxon>
        <taxon>Alphaproteobacteria</taxon>
        <taxon>Rhodobacterales</taxon>
        <taxon>Roseobacteraceae</taxon>
        <taxon>Roseivivax</taxon>
    </lineage>
</organism>
<dbReference type="Proteomes" id="UP000243106">
    <property type="component" value="Unassembled WGS sequence"/>
</dbReference>
<dbReference type="STRING" id="93684.SAMN05421853_102108"/>
<evidence type="ECO:0000313" key="1">
    <source>
        <dbReference type="EMBL" id="SFQ14379.1"/>
    </source>
</evidence>
<dbReference type="AlphaFoldDB" id="A0A1I5W3T1"/>
<protein>
    <submittedName>
        <fullName evidence="1">Uncharacterized protein</fullName>
    </submittedName>
</protein>
<dbReference type="EMBL" id="FOXV01000002">
    <property type="protein sequence ID" value="SFQ14379.1"/>
    <property type="molecule type" value="Genomic_DNA"/>
</dbReference>
<proteinExistence type="predicted"/>
<keyword evidence="2" id="KW-1185">Reference proteome</keyword>
<reference evidence="2" key="1">
    <citation type="submission" date="2016-10" db="EMBL/GenBank/DDBJ databases">
        <authorList>
            <person name="Varghese N."/>
            <person name="Submissions S."/>
        </authorList>
    </citation>
    <scope>NUCLEOTIDE SEQUENCE [LARGE SCALE GENOMIC DNA]</scope>
    <source>
        <strain evidence="2">JCM 10271</strain>
    </source>
</reference>